<proteinExistence type="inferred from homology"/>
<feature type="domain" description="HpcH/HpaI aldolase/citrate lyase" evidence="4">
    <location>
        <begin position="20"/>
        <end position="239"/>
    </location>
</feature>
<comment type="caution">
    <text evidence="5">The sequence shown here is derived from an EMBL/GenBank/DDBJ whole genome shotgun (WGS) entry which is preliminary data.</text>
</comment>
<dbReference type="AlphaFoldDB" id="A0A150X1K0"/>
<dbReference type="GO" id="GO:0005737">
    <property type="term" value="C:cytoplasm"/>
    <property type="evidence" value="ECO:0007669"/>
    <property type="project" value="TreeGrafter"/>
</dbReference>
<dbReference type="Pfam" id="PF03328">
    <property type="entry name" value="HpcH_HpaI"/>
    <property type="match status" value="1"/>
</dbReference>
<keyword evidence="6" id="KW-1185">Reference proteome</keyword>
<dbReference type="STRING" id="333140.AWW68_17040"/>
<evidence type="ECO:0000259" key="4">
    <source>
        <dbReference type="Pfam" id="PF03328"/>
    </source>
</evidence>
<name>A0A150X1K0_9BACT</name>
<keyword evidence="3" id="KW-0456">Lyase</keyword>
<comment type="similarity">
    <text evidence="1">Belongs to the HpcH/HpaI aldolase family.</text>
</comment>
<evidence type="ECO:0000313" key="6">
    <source>
        <dbReference type="Proteomes" id="UP000075606"/>
    </source>
</evidence>
<dbReference type="PANTHER" id="PTHR30502:SF0">
    <property type="entry name" value="PHOSPHOENOLPYRUVATE CARBOXYLASE FAMILY PROTEIN"/>
    <property type="match status" value="1"/>
</dbReference>
<dbReference type="Proteomes" id="UP000075606">
    <property type="component" value="Unassembled WGS sequence"/>
</dbReference>
<evidence type="ECO:0000313" key="5">
    <source>
        <dbReference type="EMBL" id="KYG72609.1"/>
    </source>
</evidence>
<dbReference type="InterPro" id="IPR040442">
    <property type="entry name" value="Pyrv_kinase-like_dom_sf"/>
</dbReference>
<dbReference type="Gene3D" id="3.20.20.60">
    <property type="entry name" value="Phosphoenolpyruvate-binding domains"/>
    <property type="match status" value="1"/>
</dbReference>
<dbReference type="OrthoDB" id="86160at2"/>
<dbReference type="GO" id="GO:0016832">
    <property type="term" value="F:aldehyde-lyase activity"/>
    <property type="evidence" value="ECO:0007669"/>
    <property type="project" value="TreeGrafter"/>
</dbReference>
<sequence>MNFQLRKKLDQGEKLIGTLLSLPSPEIAEIMSMVGFDWLFIDLEHGPHGFMELQRMLQAMKPGCGALVRVPEVSEANIKKVLDIGAEGIIVPKVNTAEEAKQIVSYAKYPTQGVRGVGAARAHGYGLSFKEYVERANKETLVVIQIEHFEGVNNINEIVEVEGVDVVFIGPYDLSASFGVAGQVEHPLVKVAIEKVETACAKARIPMGYFGTNPEAVKPYLQNESYQLITCGTDSGFLIEKGKSVLGELGK</sequence>
<dbReference type="InterPro" id="IPR050251">
    <property type="entry name" value="HpcH-HpaI_aldolase"/>
</dbReference>
<evidence type="ECO:0000256" key="2">
    <source>
        <dbReference type="ARBA" id="ARBA00022723"/>
    </source>
</evidence>
<evidence type="ECO:0000256" key="3">
    <source>
        <dbReference type="ARBA" id="ARBA00023239"/>
    </source>
</evidence>
<dbReference type="RefSeq" id="WP_068224531.1">
    <property type="nucleotide sequence ID" value="NZ_CP139724.1"/>
</dbReference>
<dbReference type="InterPro" id="IPR005000">
    <property type="entry name" value="Aldolase/citrate-lyase_domain"/>
</dbReference>
<protein>
    <recommendedName>
        <fullName evidence="4">HpcH/HpaI aldolase/citrate lyase domain-containing protein</fullName>
    </recommendedName>
</protein>
<accession>A0A150X1K0</accession>
<gene>
    <name evidence="5" type="ORF">AWW68_17040</name>
</gene>
<keyword evidence="2" id="KW-0479">Metal-binding</keyword>
<evidence type="ECO:0000256" key="1">
    <source>
        <dbReference type="ARBA" id="ARBA00005568"/>
    </source>
</evidence>
<dbReference type="SUPFAM" id="SSF51621">
    <property type="entry name" value="Phosphoenolpyruvate/pyruvate domain"/>
    <property type="match status" value="1"/>
</dbReference>
<dbReference type="EMBL" id="LRPC01000029">
    <property type="protein sequence ID" value="KYG72609.1"/>
    <property type="molecule type" value="Genomic_DNA"/>
</dbReference>
<dbReference type="InterPro" id="IPR015813">
    <property type="entry name" value="Pyrv/PenolPyrv_kinase-like_dom"/>
</dbReference>
<dbReference type="GO" id="GO:0046872">
    <property type="term" value="F:metal ion binding"/>
    <property type="evidence" value="ECO:0007669"/>
    <property type="project" value="UniProtKB-KW"/>
</dbReference>
<reference evidence="5 6" key="1">
    <citation type="submission" date="2016-01" db="EMBL/GenBank/DDBJ databases">
        <title>Genome sequencing of Roseivirga spongicola UST030701-084.</title>
        <authorList>
            <person name="Selvaratnam C."/>
            <person name="Thevarajoo S."/>
            <person name="Goh K.M."/>
            <person name="Ee R."/>
            <person name="Chan K.-G."/>
            <person name="Chong C.S."/>
        </authorList>
    </citation>
    <scope>NUCLEOTIDE SEQUENCE [LARGE SCALE GENOMIC DNA]</scope>
    <source>
        <strain evidence="5 6">UST030701-084</strain>
    </source>
</reference>
<organism evidence="5 6">
    <name type="scientific">Roseivirga spongicola</name>
    <dbReference type="NCBI Taxonomy" id="333140"/>
    <lineage>
        <taxon>Bacteria</taxon>
        <taxon>Pseudomonadati</taxon>
        <taxon>Bacteroidota</taxon>
        <taxon>Cytophagia</taxon>
        <taxon>Cytophagales</taxon>
        <taxon>Roseivirgaceae</taxon>
        <taxon>Roseivirga</taxon>
    </lineage>
</organism>
<dbReference type="PANTHER" id="PTHR30502">
    <property type="entry name" value="2-KETO-3-DEOXY-L-RHAMNONATE ALDOLASE"/>
    <property type="match status" value="1"/>
</dbReference>